<reference evidence="2" key="1">
    <citation type="journal article" date="2014" name="Front. Microbiol.">
        <title>High frequency of phylogenetically diverse reductive dehalogenase-homologous genes in deep subseafloor sedimentary metagenomes.</title>
        <authorList>
            <person name="Kawai M."/>
            <person name="Futagami T."/>
            <person name="Toyoda A."/>
            <person name="Takaki Y."/>
            <person name="Nishi S."/>
            <person name="Hori S."/>
            <person name="Arai W."/>
            <person name="Tsubouchi T."/>
            <person name="Morono Y."/>
            <person name="Uchiyama I."/>
            <person name="Ito T."/>
            <person name="Fujiyama A."/>
            <person name="Inagaki F."/>
            <person name="Takami H."/>
        </authorList>
    </citation>
    <scope>NUCLEOTIDE SEQUENCE</scope>
    <source>
        <strain evidence="2">Expedition CK06-06</strain>
    </source>
</reference>
<proteinExistence type="predicted"/>
<dbReference type="AlphaFoldDB" id="X1MPG5"/>
<evidence type="ECO:0000313" key="2">
    <source>
        <dbReference type="EMBL" id="GAI33223.1"/>
    </source>
</evidence>
<evidence type="ECO:0000259" key="1">
    <source>
        <dbReference type="Pfam" id="PF14534"/>
    </source>
</evidence>
<organism evidence="2">
    <name type="scientific">marine sediment metagenome</name>
    <dbReference type="NCBI Taxonomy" id="412755"/>
    <lineage>
        <taxon>unclassified sequences</taxon>
        <taxon>metagenomes</taxon>
        <taxon>ecological metagenomes</taxon>
    </lineage>
</organism>
<feature type="domain" description="DUF4440" evidence="1">
    <location>
        <begin position="9"/>
        <end position="100"/>
    </location>
</feature>
<dbReference type="SUPFAM" id="SSF54427">
    <property type="entry name" value="NTF2-like"/>
    <property type="match status" value="1"/>
</dbReference>
<dbReference type="EMBL" id="BARV01028329">
    <property type="protein sequence ID" value="GAI33223.1"/>
    <property type="molecule type" value="Genomic_DNA"/>
</dbReference>
<feature type="non-terminal residue" evidence="2">
    <location>
        <position position="103"/>
    </location>
</feature>
<dbReference type="Gene3D" id="3.10.450.50">
    <property type="match status" value="1"/>
</dbReference>
<protein>
    <recommendedName>
        <fullName evidence="1">DUF4440 domain-containing protein</fullName>
    </recommendedName>
</protein>
<comment type="caution">
    <text evidence="2">The sequence shown here is derived from an EMBL/GenBank/DDBJ whole genome shotgun (WGS) entry which is preliminary data.</text>
</comment>
<accession>X1MPG5</accession>
<dbReference type="InterPro" id="IPR032710">
    <property type="entry name" value="NTF2-like_dom_sf"/>
</dbReference>
<dbReference type="InterPro" id="IPR027843">
    <property type="entry name" value="DUF4440"/>
</dbReference>
<name>X1MPG5_9ZZZZ</name>
<dbReference type="Pfam" id="PF14534">
    <property type="entry name" value="DUF4440"/>
    <property type="match status" value="1"/>
</dbReference>
<sequence length="103" mass="11853">MDNQLAKLIKDLEVELLQPDVRKSTHRLNELLADDFLEFGASGNRYNKHDILEHLPKLVQAKYTVHDFATVQISPNTILATYRVEKEVLDSGEKSFSLRSSLW</sequence>
<gene>
    <name evidence="2" type="ORF">S06H3_45384</name>
</gene>